<dbReference type="Proteomes" id="UP000248724">
    <property type="component" value="Unassembled WGS sequence"/>
</dbReference>
<organism evidence="2 3">
    <name type="scientific">Candidatus Aeolococcus gillhamiae</name>
    <dbReference type="NCBI Taxonomy" id="3127015"/>
    <lineage>
        <taxon>Bacteria</taxon>
        <taxon>Bacillati</taxon>
        <taxon>Candidatus Dormiibacterota</taxon>
        <taxon>Candidatus Dormibacteria</taxon>
        <taxon>Candidatus Aeolococcales</taxon>
        <taxon>Candidatus Aeolococcaceae</taxon>
        <taxon>Candidatus Aeolococcus</taxon>
    </lineage>
</organism>
<sequence>MTCGFPPVGVGVGEEVGVPVGDGVGFGVGVPVGRGVAVGEGVGEGVGESLGVGEGVGVGPPEPSSGGACGTRATPPPPTEAGPLLLTTSRCLRISMMSFAQGLPLTPEVVNEKPQALWNCATVDAPPASVTMLKTGRAVSLLTYAP</sequence>
<accession>A0A2W5Z5F7</accession>
<evidence type="ECO:0000256" key="1">
    <source>
        <dbReference type="SAM" id="MobiDB-lite"/>
    </source>
</evidence>
<evidence type="ECO:0000313" key="3">
    <source>
        <dbReference type="Proteomes" id="UP000248724"/>
    </source>
</evidence>
<protein>
    <submittedName>
        <fullName evidence="2">Uncharacterized protein</fullName>
    </submittedName>
</protein>
<proteinExistence type="predicted"/>
<reference evidence="2 3" key="1">
    <citation type="journal article" date="2017" name="Nature">
        <title>Atmospheric trace gases support primary production in Antarctic desert surface soil.</title>
        <authorList>
            <person name="Ji M."/>
            <person name="Greening C."/>
            <person name="Vanwonterghem I."/>
            <person name="Carere C.R."/>
            <person name="Bay S.K."/>
            <person name="Steen J.A."/>
            <person name="Montgomery K."/>
            <person name="Lines T."/>
            <person name="Beardall J."/>
            <person name="van Dorst J."/>
            <person name="Snape I."/>
            <person name="Stott M.B."/>
            <person name="Hugenholtz P."/>
            <person name="Ferrari B.C."/>
        </authorList>
    </citation>
    <scope>NUCLEOTIDE SEQUENCE [LARGE SCALE GENOMIC DNA]</scope>
    <source>
        <strain evidence="2">RRmetagenome_bin12</strain>
    </source>
</reference>
<feature type="compositionally biased region" description="Gly residues" evidence="1">
    <location>
        <begin position="49"/>
        <end position="58"/>
    </location>
</feature>
<comment type="caution">
    <text evidence="2">The sequence shown here is derived from an EMBL/GenBank/DDBJ whole genome shotgun (WGS) entry which is preliminary data.</text>
</comment>
<dbReference type="AlphaFoldDB" id="A0A2W5Z5F7"/>
<feature type="region of interest" description="Disordered" evidence="1">
    <location>
        <begin position="49"/>
        <end position="83"/>
    </location>
</feature>
<name>A0A2W5Z5F7_9BACT</name>
<dbReference type="EMBL" id="QHBU01000149">
    <property type="protein sequence ID" value="PZR80540.1"/>
    <property type="molecule type" value="Genomic_DNA"/>
</dbReference>
<gene>
    <name evidence="2" type="ORF">DLM65_07820</name>
</gene>
<evidence type="ECO:0000313" key="2">
    <source>
        <dbReference type="EMBL" id="PZR80540.1"/>
    </source>
</evidence>